<comment type="caution">
    <text evidence="4">The sequence shown here is derived from an EMBL/GenBank/DDBJ whole genome shotgun (WGS) entry which is preliminary data.</text>
</comment>
<dbReference type="SMART" id="SM01057">
    <property type="entry name" value="Carb_anhydrase"/>
    <property type="match status" value="1"/>
</dbReference>
<feature type="chain" id="PRO_5041974429" description="Alpha-carbonic anhydrase domain-containing protein" evidence="2">
    <location>
        <begin position="25"/>
        <end position="162"/>
    </location>
</feature>
<gene>
    <name evidence="4" type="ORF">RRG08_040621</name>
</gene>
<dbReference type="GO" id="GO:0006730">
    <property type="term" value="P:one-carbon metabolic process"/>
    <property type="evidence" value="ECO:0007669"/>
    <property type="project" value="TreeGrafter"/>
</dbReference>
<keyword evidence="5" id="KW-1185">Reference proteome</keyword>
<dbReference type="InterPro" id="IPR001148">
    <property type="entry name" value="CA_dom"/>
</dbReference>
<protein>
    <recommendedName>
        <fullName evidence="3">Alpha-carbonic anhydrase domain-containing protein</fullName>
    </recommendedName>
</protein>
<reference evidence="4" key="1">
    <citation type="journal article" date="2023" name="G3 (Bethesda)">
        <title>A reference genome for the long-term kleptoplast-retaining sea slug Elysia crispata morphotype clarki.</title>
        <authorList>
            <person name="Eastman K.E."/>
            <person name="Pendleton A.L."/>
            <person name="Shaikh M.A."/>
            <person name="Suttiyut T."/>
            <person name="Ogas R."/>
            <person name="Tomko P."/>
            <person name="Gavelis G."/>
            <person name="Widhalm J.R."/>
            <person name="Wisecaver J.H."/>
        </authorList>
    </citation>
    <scope>NUCLEOTIDE SEQUENCE</scope>
    <source>
        <strain evidence="4">ECLA1</strain>
    </source>
</reference>
<dbReference type="Proteomes" id="UP001283361">
    <property type="component" value="Unassembled WGS sequence"/>
</dbReference>
<dbReference type="GO" id="GO:0008270">
    <property type="term" value="F:zinc ion binding"/>
    <property type="evidence" value="ECO:0007669"/>
    <property type="project" value="InterPro"/>
</dbReference>
<dbReference type="PANTHER" id="PTHR18952:SF208">
    <property type="entry name" value="CARBONIC ANHYDRASE XA-RELATED"/>
    <property type="match status" value="1"/>
</dbReference>
<sequence>MEQLPPCQHVLSCLFITWITLVSASRWERWWSYEGINGPMFWGAANPDWRMCKHGRQQSPINIEPSHLLYDPNLKHIKINSSLVRGLLINTGHDITLELKYEDTGIVNFSMGPLSYTYTVAEIKFHLANNDSVGSEHRVAGESFPGELVQPRTESEISVLSA</sequence>
<dbReference type="GO" id="GO:0004089">
    <property type="term" value="F:carbonate dehydratase activity"/>
    <property type="evidence" value="ECO:0007669"/>
    <property type="project" value="InterPro"/>
</dbReference>
<name>A0AAE1B418_9GAST</name>
<dbReference type="EMBL" id="JAWDGP010000623">
    <property type="protein sequence ID" value="KAK3798790.1"/>
    <property type="molecule type" value="Genomic_DNA"/>
</dbReference>
<dbReference type="Gene3D" id="3.10.200.10">
    <property type="entry name" value="Alpha carbonic anhydrase"/>
    <property type="match status" value="1"/>
</dbReference>
<proteinExistence type="inferred from homology"/>
<evidence type="ECO:0000259" key="3">
    <source>
        <dbReference type="PROSITE" id="PS51144"/>
    </source>
</evidence>
<dbReference type="AlphaFoldDB" id="A0AAE1B418"/>
<accession>A0AAE1B418</accession>
<dbReference type="PANTHER" id="PTHR18952">
    <property type="entry name" value="CARBONIC ANHYDRASE"/>
    <property type="match status" value="1"/>
</dbReference>
<evidence type="ECO:0000256" key="1">
    <source>
        <dbReference type="ARBA" id="ARBA00010718"/>
    </source>
</evidence>
<dbReference type="InterPro" id="IPR023561">
    <property type="entry name" value="Carbonic_anhydrase_a-class"/>
</dbReference>
<evidence type="ECO:0000256" key="2">
    <source>
        <dbReference type="SAM" id="SignalP"/>
    </source>
</evidence>
<dbReference type="PROSITE" id="PS51144">
    <property type="entry name" value="ALPHA_CA_2"/>
    <property type="match status" value="1"/>
</dbReference>
<evidence type="ECO:0000313" key="5">
    <source>
        <dbReference type="Proteomes" id="UP001283361"/>
    </source>
</evidence>
<organism evidence="4 5">
    <name type="scientific">Elysia crispata</name>
    <name type="common">lettuce slug</name>
    <dbReference type="NCBI Taxonomy" id="231223"/>
    <lineage>
        <taxon>Eukaryota</taxon>
        <taxon>Metazoa</taxon>
        <taxon>Spiralia</taxon>
        <taxon>Lophotrochozoa</taxon>
        <taxon>Mollusca</taxon>
        <taxon>Gastropoda</taxon>
        <taxon>Heterobranchia</taxon>
        <taxon>Euthyneura</taxon>
        <taxon>Panpulmonata</taxon>
        <taxon>Sacoglossa</taxon>
        <taxon>Placobranchoidea</taxon>
        <taxon>Plakobranchidae</taxon>
        <taxon>Elysia</taxon>
    </lineage>
</organism>
<feature type="signal peptide" evidence="2">
    <location>
        <begin position="1"/>
        <end position="24"/>
    </location>
</feature>
<dbReference type="InterPro" id="IPR036398">
    <property type="entry name" value="CA_dom_sf"/>
</dbReference>
<keyword evidence="2" id="KW-0732">Signal</keyword>
<dbReference type="SUPFAM" id="SSF51069">
    <property type="entry name" value="Carbonic anhydrase"/>
    <property type="match status" value="1"/>
</dbReference>
<dbReference type="Pfam" id="PF00194">
    <property type="entry name" value="Carb_anhydrase"/>
    <property type="match status" value="1"/>
</dbReference>
<evidence type="ECO:0000313" key="4">
    <source>
        <dbReference type="EMBL" id="KAK3798790.1"/>
    </source>
</evidence>
<comment type="similarity">
    <text evidence="1">Belongs to the alpha-carbonic anhydrase family.</text>
</comment>
<feature type="domain" description="Alpha-carbonic anhydrase" evidence="3">
    <location>
        <begin position="29"/>
        <end position="162"/>
    </location>
</feature>